<sequence>MRQVAKDREQMKKEMRMELSVHMGGLREQLLGLRDREGLPHSDDARAAKGKQKVEVSSDEESYGSYESDVDALSNRTEQLIISEKRKRGEDLPIGDTPPLQTLARKTAKRRLHLSVRHPPMKRSPVGRTPRRCATTKKKIPAPPGSSGKLKFVTDNLLALGKLNIEELKRLCAQEGVQLGTECRKMPILLALADKRSQVAYGDEGRQVEHVEQVEEEANFRGTAPTISEDDVTRCMTAPADCSTRFIDVNKIKELKVRLDGLLLTPLDRNPEETLVLCPKIYFDALMELFVCSPGYIVERATKEEVKDRMRVEAKEKGILTFARWEKKGSFGEAYVMPKHKDLTRFRPICPMFMEPTVRTCKTVVKALNHMLFTLPSSWHFNLRSVSDLVPRLEGLNKKIGKRIDGSMPPISMPYDIKDMFSKLPHIDIIEAVEWIFDYHNSKGRDFIRVNTRGKGSSFGRTTGDDHWRQLSLHDVKAFSDVFGLRLMDDISLIVVQRRRRLLSTEEIRDAFENCYPRNLQLKRTDDGRGEWDFLGTRMVADAIQPYVGCYQMTKNERSIWEGDLLEFKNLQSYRSWGSKVQKSVVLSSQLHRIDRNTNRRWMIPMGVLDLMRESRMKDFPPLFFERVVWHFAVGRDKIWTTTVEWLFK</sequence>
<feature type="compositionally biased region" description="Basic residues" evidence="1">
    <location>
        <begin position="129"/>
        <end position="140"/>
    </location>
</feature>
<dbReference type="Proteomes" id="UP000265515">
    <property type="component" value="Unassembled WGS sequence"/>
</dbReference>
<evidence type="ECO:0000313" key="3">
    <source>
        <dbReference type="Proteomes" id="UP000265515"/>
    </source>
</evidence>
<reference evidence="2 3" key="1">
    <citation type="journal article" date="2018" name="Cell">
        <title>The Chara Genome: Secondary Complexity and Implications for Plant Terrestrialization.</title>
        <authorList>
            <person name="Nishiyama T."/>
            <person name="Sakayama H."/>
            <person name="Vries J.D."/>
            <person name="Buschmann H."/>
            <person name="Saint-Marcoux D."/>
            <person name="Ullrich K.K."/>
            <person name="Haas F.B."/>
            <person name="Vanderstraeten L."/>
            <person name="Becker D."/>
            <person name="Lang D."/>
            <person name="Vosolsobe S."/>
            <person name="Rombauts S."/>
            <person name="Wilhelmsson P.K.I."/>
            <person name="Janitza P."/>
            <person name="Kern R."/>
            <person name="Heyl A."/>
            <person name="Rumpler F."/>
            <person name="Villalobos L.I.A.C."/>
            <person name="Clay J.M."/>
            <person name="Skokan R."/>
            <person name="Toyoda A."/>
            <person name="Suzuki Y."/>
            <person name="Kagoshima H."/>
            <person name="Schijlen E."/>
            <person name="Tajeshwar N."/>
            <person name="Catarino B."/>
            <person name="Hetherington A.J."/>
            <person name="Saltykova A."/>
            <person name="Bonnot C."/>
            <person name="Breuninger H."/>
            <person name="Symeonidi A."/>
            <person name="Radhakrishnan G.V."/>
            <person name="Van Nieuwerburgh F."/>
            <person name="Deforce D."/>
            <person name="Chang C."/>
            <person name="Karol K.G."/>
            <person name="Hedrich R."/>
            <person name="Ulvskov P."/>
            <person name="Glockner G."/>
            <person name="Delwiche C.F."/>
            <person name="Petrasek J."/>
            <person name="Van de Peer Y."/>
            <person name="Friml J."/>
            <person name="Beilby M."/>
            <person name="Dolan L."/>
            <person name="Kohara Y."/>
            <person name="Sugano S."/>
            <person name="Fujiyama A."/>
            <person name="Delaux P.-M."/>
            <person name="Quint M."/>
            <person name="TheiBen G."/>
            <person name="Hagemann M."/>
            <person name="Harholt J."/>
            <person name="Dunand C."/>
            <person name="Zachgo S."/>
            <person name="Langdale J."/>
            <person name="Maumus F."/>
            <person name="Straeten D.V.D."/>
            <person name="Gould S.B."/>
            <person name="Rensing S.A."/>
        </authorList>
    </citation>
    <scope>NUCLEOTIDE SEQUENCE [LARGE SCALE GENOMIC DNA]</scope>
    <source>
        <strain evidence="2 3">S276</strain>
    </source>
</reference>
<name>A0A388KRB2_CHABU</name>
<proteinExistence type="predicted"/>
<dbReference type="EMBL" id="BFEA01000166">
    <property type="protein sequence ID" value="GBG72473.1"/>
    <property type="molecule type" value="Genomic_DNA"/>
</dbReference>
<dbReference type="AlphaFoldDB" id="A0A388KRB2"/>
<feature type="region of interest" description="Disordered" evidence="1">
    <location>
        <begin position="33"/>
        <end position="71"/>
    </location>
</feature>
<comment type="caution">
    <text evidence="2">The sequence shown here is derived from an EMBL/GenBank/DDBJ whole genome shotgun (WGS) entry which is preliminary data.</text>
</comment>
<dbReference type="Gramene" id="GBG72473">
    <property type="protein sequence ID" value="GBG72473"/>
    <property type="gene ID" value="CBR_g12048"/>
</dbReference>
<feature type="region of interest" description="Disordered" evidence="1">
    <location>
        <begin position="119"/>
        <end position="147"/>
    </location>
</feature>
<protein>
    <submittedName>
        <fullName evidence="2">Uncharacterized protein</fullName>
    </submittedName>
</protein>
<keyword evidence="3" id="KW-1185">Reference proteome</keyword>
<gene>
    <name evidence="2" type="ORF">CBR_g12048</name>
</gene>
<evidence type="ECO:0000256" key="1">
    <source>
        <dbReference type="SAM" id="MobiDB-lite"/>
    </source>
</evidence>
<accession>A0A388KRB2</accession>
<organism evidence="2 3">
    <name type="scientific">Chara braunii</name>
    <name type="common">Braun's stonewort</name>
    <dbReference type="NCBI Taxonomy" id="69332"/>
    <lineage>
        <taxon>Eukaryota</taxon>
        <taxon>Viridiplantae</taxon>
        <taxon>Streptophyta</taxon>
        <taxon>Charophyceae</taxon>
        <taxon>Charales</taxon>
        <taxon>Characeae</taxon>
        <taxon>Chara</taxon>
    </lineage>
</organism>
<evidence type="ECO:0000313" key="2">
    <source>
        <dbReference type="EMBL" id="GBG72473.1"/>
    </source>
</evidence>
<feature type="compositionally biased region" description="Basic and acidic residues" evidence="1">
    <location>
        <begin position="33"/>
        <end position="56"/>
    </location>
</feature>